<dbReference type="PANTHER" id="PTHR47701">
    <property type="entry name" value="PROTEIN MODIFIER OF SNC1 11"/>
    <property type="match status" value="1"/>
</dbReference>
<feature type="region of interest" description="Disordered" evidence="1">
    <location>
        <begin position="78"/>
        <end position="177"/>
    </location>
</feature>
<feature type="compositionally biased region" description="Basic and acidic residues" evidence="1">
    <location>
        <begin position="141"/>
        <end position="154"/>
    </location>
</feature>
<feature type="domain" description="THO1-MOS11 C-terminal" evidence="2">
    <location>
        <begin position="57"/>
        <end position="91"/>
    </location>
</feature>
<feature type="compositionally biased region" description="Low complexity" evidence="1">
    <location>
        <begin position="91"/>
        <end position="103"/>
    </location>
</feature>
<dbReference type="EMBL" id="JAGGNH010000003">
    <property type="protein sequence ID" value="KAJ0978182.1"/>
    <property type="molecule type" value="Genomic_DNA"/>
</dbReference>
<feature type="region of interest" description="Disordered" evidence="1">
    <location>
        <begin position="1"/>
        <end position="62"/>
    </location>
</feature>
<reference evidence="3" key="1">
    <citation type="submission" date="2021-03" db="EMBL/GenBank/DDBJ databases">
        <authorList>
            <person name="Li Z."/>
            <person name="Yang C."/>
        </authorList>
    </citation>
    <scope>NUCLEOTIDE SEQUENCE</scope>
    <source>
        <strain evidence="3">Dzin_1.0</strain>
        <tissue evidence="3">Leaf</tissue>
    </source>
</reference>
<dbReference type="AlphaFoldDB" id="A0A9D5HJA5"/>
<dbReference type="GO" id="GO:0016973">
    <property type="term" value="P:poly(A)+ mRNA export from nucleus"/>
    <property type="evidence" value="ECO:0007669"/>
    <property type="project" value="InterPro"/>
</dbReference>
<comment type="caution">
    <text evidence="3">The sequence shown here is derived from an EMBL/GenBank/DDBJ whole genome shotgun (WGS) entry which is preliminary data.</text>
</comment>
<dbReference type="GO" id="GO:0005634">
    <property type="term" value="C:nucleus"/>
    <property type="evidence" value="ECO:0007669"/>
    <property type="project" value="TreeGrafter"/>
</dbReference>
<keyword evidence="4" id="KW-1185">Reference proteome</keyword>
<sequence>MEANKLISEESSLPKALESMASPTVVPPGEPLLKEGDGGEDLGSKPGCDGTEVASGAASDLEKKVRRAERFGITVMLSEEEKRNSRAERFGTGATSSGTGTTDGKLEEQKRKARAERFGLAAPSESKKARLERFAQNSKPDTIEEEKRKAREARFSQTSVPSTATEANAELPGLVLS</sequence>
<protein>
    <recommendedName>
        <fullName evidence="2">THO1-MOS11 C-terminal domain-containing protein</fullName>
    </recommendedName>
</protein>
<evidence type="ECO:0000313" key="3">
    <source>
        <dbReference type="EMBL" id="KAJ0978182.1"/>
    </source>
</evidence>
<evidence type="ECO:0000259" key="2">
    <source>
        <dbReference type="Pfam" id="PF18592"/>
    </source>
</evidence>
<evidence type="ECO:0000313" key="4">
    <source>
        <dbReference type="Proteomes" id="UP001085076"/>
    </source>
</evidence>
<name>A0A9D5HJA5_9LILI</name>
<dbReference type="Proteomes" id="UP001085076">
    <property type="component" value="Miscellaneous, Linkage group lg03"/>
</dbReference>
<dbReference type="OrthoDB" id="5837849at2759"/>
<dbReference type="InterPro" id="IPR044209">
    <property type="entry name" value="MOS11"/>
</dbReference>
<feature type="compositionally biased region" description="Polar residues" evidence="1">
    <location>
        <begin position="155"/>
        <end position="166"/>
    </location>
</feature>
<dbReference type="Pfam" id="PF18592">
    <property type="entry name" value="Tho1_MOS11_C"/>
    <property type="match status" value="1"/>
</dbReference>
<gene>
    <name evidence="3" type="ORF">J5N97_013656</name>
</gene>
<reference evidence="3" key="2">
    <citation type="journal article" date="2022" name="Hortic Res">
        <title>The genome of Dioscorea zingiberensis sheds light on the biosynthesis, origin and evolution of the medicinally important diosgenin saponins.</title>
        <authorList>
            <person name="Li Y."/>
            <person name="Tan C."/>
            <person name="Li Z."/>
            <person name="Guo J."/>
            <person name="Li S."/>
            <person name="Chen X."/>
            <person name="Wang C."/>
            <person name="Dai X."/>
            <person name="Yang H."/>
            <person name="Song W."/>
            <person name="Hou L."/>
            <person name="Xu J."/>
            <person name="Tong Z."/>
            <person name="Xu A."/>
            <person name="Yuan X."/>
            <person name="Wang W."/>
            <person name="Yang Q."/>
            <person name="Chen L."/>
            <person name="Sun Z."/>
            <person name="Wang K."/>
            <person name="Pan B."/>
            <person name="Chen J."/>
            <person name="Bao Y."/>
            <person name="Liu F."/>
            <person name="Qi X."/>
            <person name="Gang D.R."/>
            <person name="Wen J."/>
            <person name="Li J."/>
        </authorList>
    </citation>
    <scope>NUCLEOTIDE SEQUENCE</scope>
    <source>
        <strain evidence="3">Dzin_1.0</strain>
    </source>
</reference>
<organism evidence="3 4">
    <name type="scientific">Dioscorea zingiberensis</name>
    <dbReference type="NCBI Taxonomy" id="325984"/>
    <lineage>
        <taxon>Eukaryota</taxon>
        <taxon>Viridiplantae</taxon>
        <taxon>Streptophyta</taxon>
        <taxon>Embryophyta</taxon>
        <taxon>Tracheophyta</taxon>
        <taxon>Spermatophyta</taxon>
        <taxon>Magnoliopsida</taxon>
        <taxon>Liliopsida</taxon>
        <taxon>Dioscoreales</taxon>
        <taxon>Dioscoreaceae</taxon>
        <taxon>Dioscorea</taxon>
    </lineage>
</organism>
<dbReference type="PANTHER" id="PTHR47701:SF2">
    <property type="entry name" value="PROTEIN MODIFIER OF SNC1 11"/>
    <property type="match status" value="1"/>
</dbReference>
<evidence type="ECO:0000256" key="1">
    <source>
        <dbReference type="SAM" id="MobiDB-lite"/>
    </source>
</evidence>
<dbReference type="InterPro" id="IPR040746">
    <property type="entry name" value="THO1_MOS11_C"/>
</dbReference>
<feature type="compositionally biased region" description="Basic and acidic residues" evidence="1">
    <location>
        <begin position="79"/>
        <end position="89"/>
    </location>
</feature>
<proteinExistence type="predicted"/>
<accession>A0A9D5HJA5</accession>